<keyword evidence="2" id="KW-0677">Repeat</keyword>
<name>D8S9U7_SELML</name>
<evidence type="ECO:0000256" key="2">
    <source>
        <dbReference type="ARBA" id="ARBA00022737"/>
    </source>
</evidence>
<gene>
    <name evidence="4" type="ORF">SELMODRAFT_112013</name>
</gene>
<dbReference type="AlphaFoldDB" id="D8S9U7"/>
<evidence type="ECO:0008006" key="6">
    <source>
        <dbReference type="Google" id="ProtNLM"/>
    </source>
</evidence>
<dbReference type="InParanoid" id="D8S9U7"/>
<feature type="repeat" description="PPR" evidence="3">
    <location>
        <begin position="425"/>
        <end position="459"/>
    </location>
</feature>
<dbReference type="InterPro" id="IPR050872">
    <property type="entry name" value="PPR_P_subfamily"/>
</dbReference>
<keyword evidence="5" id="KW-1185">Reference proteome</keyword>
<comment type="similarity">
    <text evidence="1">Belongs to the PPR family. P subfamily.</text>
</comment>
<feature type="repeat" description="PPR" evidence="3">
    <location>
        <begin position="320"/>
        <end position="354"/>
    </location>
</feature>
<dbReference type="NCBIfam" id="TIGR00756">
    <property type="entry name" value="PPR"/>
    <property type="match status" value="5"/>
</dbReference>
<accession>D8S9U7</accession>
<feature type="repeat" description="PPR" evidence="3">
    <location>
        <begin position="355"/>
        <end position="389"/>
    </location>
</feature>
<dbReference type="InterPro" id="IPR011990">
    <property type="entry name" value="TPR-like_helical_dom_sf"/>
</dbReference>
<dbReference type="PANTHER" id="PTHR46128">
    <property type="entry name" value="MITOCHONDRIAL GROUP I INTRON SPLICING FACTOR CCM1"/>
    <property type="match status" value="1"/>
</dbReference>
<dbReference type="Proteomes" id="UP000001514">
    <property type="component" value="Unassembled WGS sequence"/>
</dbReference>
<reference evidence="4 5" key="1">
    <citation type="journal article" date="2011" name="Science">
        <title>The Selaginella genome identifies genetic changes associated with the evolution of vascular plants.</title>
        <authorList>
            <person name="Banks J.A."/>
            <person name="Nishiyama T."/>
            <person name="Hasebe M."/>
            <person name="Bowman J.L."/>
            <person name="Gribskov M."/>
            <person name="dePamphilis C."/>
            <person name="Albert V.A."/>
            <person name="Aono N."/>
            <person name="Aoyama T."/>
            <person name="Ambrose B.A."/>
            <person name="Ashton N.W."/>
            <person name="Axtell M.J."/>
            <person name="Barker E."/>
            <person name="Barker M.S."/>
            <person name="Bennetzen J.L."/>
            <person name="Bonawitz N.D."/>
            <person name="Chapple C."/>
            <person name="Cheng C."/>
            <person name="Correa L.G."/>
            <person name="Dacre M."/>
            <person name="DeBarry J."/>
            <person name="Dreyer I."/>
            <person name="Elias M."/>
            <person name="Engstrom E.M."/>
            <person name="Estelle M."/>
            <person name="Feng L."/>
            <person name="Finet C."/>
            <person name="Floyd S.K."/>
            <person name="Frommer W.B."/>
            <person name="Fujita T."/>
            <person name="Gramzow L."/>
            <person name="Gutensohn M."/>
            <person name="Harholt J."/>
            <person name="Hattori M."/>
            <person name="Heyl A."/>
            <person name="Hirai T."/>
            <person name="Hiwatashi Y."/>
            <person name="Ishikawa M."/>
            <person name="Iwata M."/>
            <person name="Karol K.G."/>
            <person name="Koehler B."/>
            <person name="Kolukisaoglu U."/>
            <person name="Kubo M."/>
            <person name="Kurata T."/>
            <person name="Lalonde S."/>
            <person name="Li K."/>
            <person name="Li Y."/>
            <person name="Litt A."/>
            <person name="Lyons E."/>
            <person name="Manning G."/>
            <person name="Maruyama T."/>
            <person name="Michael T.P."/>
            <person name="Mikami K."/>
            <person name="Miyazaki S."/>
            <person name="Morinaga S."/>
            <person name="Murata T."/>
            <person name="Mueller-Roeber B."/>
            <person name="Nelson D.R."/>
            <person name="Obara M."/>
            <person name="Oguri Y."/>
            <person name="Olmstead R.G."/>
            <person name="Onodera N."/>
            <person name="Petersen B.L."/>
            <person name="Pils B."/>
            <person name="Prigge M."/>
            <person name="Rensing S.A."/>
            <person name="Riano-Pachon D.M."/>
            <person name="Roberts A.W."/>
            <person name="Sato Y."/>
            <person name="Scheller H.V."/>
            <person name="Schulz B."/>
            <person name="Schulz C."/>
            <person name="Shakirov E.V."/>
            <person name="Shibagaki N."/>
            <person name="Shinohara N."/>
            <person name="Shippen D.E."/>
            <person name="Soerensen I."/>
            <person name="Sotooka R."/>
            <person name="Sugimoto N."/>
            <person name="Sugita M."/>
            <person name="Sumikawa N."/>
            <person name="Tanurdzic M."/>
            <person name="Theissen G."/>
            <person name="Ulvskov P."/>
            <person name="Wakazuki S."/>
            <person name="Weng J.K."/>
            <person name="Willats W.W."/>
            <person name="Wipf D."/>
            <person name="Wolf P.G."/>
            <person name="Yang L."/>
            <person name="Zimmer A.D."/>
            <person name="Zhu Q."/>
            <person name="Mitros T."/>
            <person name="Hellsten U."/>
            <person name="Loque D."/>
            <person name="Otillar R."/>
            <person name="Salamov A."/>
            <person name="Schmutz J."/>
            <person name="Shapiro H."/>
            <person name="Lindquist E."/>
            <person name="Lucas S."/>
            <person name="Rokhsar D."/>
            <person name="Grigoriev I.V."/>
        </authorList>
    </citation>
    <scope>NUCLEOTIDE SEQUENCE [LARGE SCALE GENOMIC DNA]</scope>
</reference>
<dbReference type="Gramene" id="EFJ18884">
    <property type="protein sequence ID" value="EFJ18884"/>
    <property type="gene ID" value="SELMODRAFT_112013"/>
</dbReference>
<dbReference type="PANTHER" id="PTHR46128:SF73">
    <property type="entry name" value="CRIB DOMAIN-CONTAINING PROTEIN"/>
    <property type="match status" value="1"/>
</dbReference>
<dbReference type="eggNOG" id="KOG4197">
    <property type="taxonomic scope" value="Eukaryota"/>
</dbReference>
<evidence type="ECO:0000313" key="4">
    <source>
        <dbReference type="EMBL" id="EFJ18884.1"/>
    </source>
</evidence>
<dbReference type="Pfam" id="PF01535">
    <property type="entry name" value="PPR"/>
    <property type="match status" value="3"/>
</dbReference>
<dbReference type="STRING" id="88036.D8S9U7"/>
<feature type="repeat" description="PPR" evidence="3">
    <location>
        <begin position="284"/>
        <end position="319"/>
    </location>
</feature>
<evidence type="ECO:0000313" key="5">
    <source>
        <dbReference type="Proteomes" id="UP000001514"/>
    </source>
</evidence>
<feature type="repeat" description="PPR" evidence="3">
    <location>
        <begin position="39"/>
        <end position="74"/>
    </location>
</feature>
<feature type="repeat" description="PPR" evidence="3">
    <location>
        <begin position="390"/>
        <end position="424"/>
    </location>
</feature>
<sequence length="459" mass="50418">MASRGSSLDVLAGEEDGGSVVHRICGALDDLIEHSVCPDVVFYTTLVDGLCAIGKIEEAYFLYRNSAAKNEFSVSTCNALVQGLIERGRGAEVFPLVLSMVKNGFASLLDHKSMLAGLCGLGKVEEASRFLGDMVRRSAVADTDTLNFLVLELCKAVLERPENYNLFDTIVRTTTSSSLCSSTTYEILVDFLYKADRMEDVHRLVKKMLDKKFVPDSNTYNSLVVKLCEEHRVDDALVLLKRATCTVSTAASNCVLQALCKNGGGVDVALKFVEWMRTKDQAPDSASCNALMERLIKEKKMEQAFSLYHGTMVKQRFKLDKASYDAILGGLWESGKENEAVKLFQQMVRNGIAPDAATSNILIAGLCKSRKVDAALKIASILPTMGCVPDLGAYKTLLAALCERGDPELVKNLVKDMSDNGRLLDLDSYNTAFLCFSRSGRDAEIHKLFLRMMEKGCEP</sequence>
<dbReference type="Pfam" id="PF12854">
    <property type="entry name" value="PPR_1"/>
    <property type="match status" value="1"/>
</dbReference>
<dbReference type="Pfam" id="PF13041">
    <property type="entry name" value="PPR_2"/>
    <property type="match status" value="2"/>
</dbReference>
<dbReference type="HOGENOM" id="CLU_644961_0_0_1"/>
<proteinExistence type="inferred from homology"/>
<organism evidence="5">
    <name type="scientific">Selaginella moellendorffii</name>
    <name type="common">Spikemoss</name>
    <dbReference type="NCBI Taxonomy" id="88036"/>
    <lineage>
        <taxon>Eukaryota</taxon>
        <taxon>Viridiplantae</taxon>
        <taxon>Streptophyta</taxon>
        <taxon>Embryophyta</taxon>
        <taxon>Tracheophyta</taxon>
        <taxon>Lycopodiopsida</taxon>
        <taxon>Selaginellales</taxon>
        <taxon>Selaginellaceae</taxon>
        <taxon>Selaginella</taxon>
    </lineage>
</organism>
<evidence type="ECO:0000256" key="3">
    <source>
        <dbReference type="PROSITE-ProRule" id="PRU00708"/>
    </source>
</evidence>
<feature type="non-terminal residue" evidence="4">
    <location>
        <position position="459"/>
    </location>
</feature>
<feature type="repeat" description="PPR" evidence="3">
    <location>
        <begin position="181"/>
        <end position="215"/>
    </location>
</feature>
<dbReference type="Gene3D" id="1.25.40.10">
    <property type="entry name" value="Tetratricopeptide repeat domain"/>
    <property type="match status" value="4"/>
</dbReference>
<dbReference type="PROSITE" id="PS51375">
    <property type="entry name" value="PPR"/>
    <property type="match status" value="7"/>
</dbReference>
<dbReference type="InterPro" id="IPR002885">
    <property type="entry name" value="PPR_rpt"/>
</dbReference>
<dbReference type="EMBL" id="GL377608">
    <property type="protein sequence ID" value="EFJ18884.1"/>
    <property type="molecule type" value="Genomic_DNA"/>
</dbReference>
<dbReference type="KEGG" id="smo:SELMODRAFT_112013"/>
<protein>
    <recommendedName>
        <fullName evidence="6">Pentacotripeptide-repeat region of PRORP domain-containing protein</fullName>
    </recommendedName>
</protein>
<evidence type="ECO:0000256" key="1">
    <source>
        <dbReference type="ARBA" id="ARBA00007626"/>
    </source>
</evidence>